<evidence type="ECO:0000259" key="7">
    <source>
        <dbReference type="Pfam" id="PF06271"/>
    </source>
</evidence>
<comment type="caution">
    <text evidence="8">The sequence shown here is derived from an EMBL/GenBank/DDBJ whole genome shotgun (WGS) entry which is preliminary data.</text>
</comment>
<sequence length="322" mass="34884">MTNAEQPAPEAPGFAGFWRRLAAWVLDFLALGLVGWVLGLLIANALTAMGPWGRVFGFLVACQYFAFFDSHWGQGQSLGKRIMGIRVLSSSGQLLTPWQAGLRFVPVGLPWFLNGAAFPPSLLSSWLIYPLTALMLGLALSQLYLAVFNRPSRQLVHDVWLSTVVVPAVQREAPRSQPLTKLSLSMCALLCVASGLAPWGIQRWASLQGADLAAIQPVQEAVMAQPGVTHAQVGIGEGFTQSSQTERRQWRYLSVKAASRTPDVGTPARLQAIAQAALQAFPEGQQKDVLNVRLCHGYDIGIATSEHCEQRNASPAEWLAGS</sequence>
<organism evidence="8 9">
    <name type="scientific">Ideonella paludis</name>
    <dbReference type="NCBI Taxonomy" id="1233411"/>
    <lineage>
        <taxon>Bacteria</taxon>
        <taxon>Pseudomonadati</taxon>
        <taxon>Pseudomonadota</taxon>
        <taxon>Betaproteobacteria</taxon>
        <taxon>Burkholderiales</taxon>
        <taxon>Sphaerotilaceae</taxon>
        <taxon>Ideonella</taxon>
    </lineage>
</organism>
<keyword evidence="5 6" id="KW-0472">Membrane</keyword>
<evidence type="ECO:0000256" key="6">
    <source>
        <dbReference type="SAM" id="Phobius"/>
    </source>
</evidence>
<dbReference type="Proteomes" id="UP000672097">
    <property type="component" value="Unassembled WGS sequence"/>
</dbReference>
<keyword evidence="2" id="KW-1003">Cell membrane</keyword>
<dbReference type="InterPro" id="IPR010432">
    <property type="entry name" value="RDD"/>
</dbReference>
<evidence type="ECO:0000256" key="1">
    <source>
        <dbReference type="ARBA" id="ARBA00004651"/>
    </source>
</evidence>
<evidence type="ECO:0000313" key="8">
    <source>
        <dbReference type="EMBL" id="MBQ0934472.1"/>
    </source>
</evidence>
<name>A0ABS5DTL5_9BURK</name>
<keyword evidence="9" id="KW-1185">Reference proteome</keyword>
<dbReference type="PANTHER" id="PTHR36115:SF4">
    <property type="entry name" value="MEMBRANE PROTEIN"/>
    <property type="match status" value="1"/>
</dbReference>
<comment type="subcellular location">
    <subcellularLocation>
        <location evidence="1">Cell membrane</location>
        <topology evidence="1">Multi-pass membrane protein</topology>
    </subcellularLocation>
</comment>
<protein>
    <submittedName>
        <fullName evidence="8">RDD family protein</fullName>
    </submittedName>
</protein>
<feature type="transmembrane region" description="Helical" evidence="6">
    <location>
        <begin position="21"/>
        <end position="43"/>
    </location>
</feature>
<gene>
    <name evidence="8" type="ORF">KAK11_03950</name>
</gene>
<dbReference type="Pfam" id="PF06271">
    <property type="entry name" value="RDD"/>
    <property type="match status" value="1"/>
</dbReference>
<evidence type="ECO:0000256" key="3">
    <source>
        <dbReference type="ARBA" id="ARBA00022692"/>
    </source>
</evidence>
<proteinExistence type="predicted"/>
<feature type="domain" description="RDD" evidence="7">
    <location>
        <begin position="15"/>
        <end position="160"/>
    </location>
</feature>
<keyword evidence="3 6" id="KW-0812">Transmembrane</keyword>
<keyword evidence="4 6" id="KW-1133">Transmembrane helix</keyword>
<evidence type="ECO:0000256" key="5">
    <source>
        <dbReference type="ARBA" id="ARBA00023136"/>
    </source>
</evidence>
<evidence type="ECO:0000313" key="9">
    <source>
        <dbReference type="Proteomes" id="UP000672097"/>
    </source>
</evidence>
<accession>A0ABS5DTL5</accession>
<evidence type="ECO:0000256" key="2">
    <source>
        <dbReference type="ARBA" id="ARBA00022475"/>
    </source>
</evidence>
<feature type="transmembrane region" description="Helical" evidence="6">
    <location>
        <begin position="126"/>
        <end position="147"/>
    </location>
</feature>
<dbReference type="InterPro" id="IPR051791">
    <property type="entry name" value="Pra-immunoreactive"/>
</dbReference>
<evidence type="ECO:0000256" key="4">
    <source>
        <dbReference type="ARBA" id="ARBA00022989"/>
    </source>
</evidence>
<dbReference type="PANTHER" id="PTHR36115">
    <property type="entry name" value="PROLINE-RICH ANTIGEN HOMOLOG-RELATED"/>
    <property type="match status" value="1"/>
</dbReference>
<dbReference type="EMBL" id="JAGQDG010000001">
    <property type="protein sequence ID" value="MBQ0934472.1"/>
    <property type="molecule type" value="Genomic_DNA"/>
</dbReference>
<reference evidence="8 9" key="1">
    <citation type="submission" date="2021-04" db="EMBL/GenBank/DDBJ databases">
        <title>The genome sequence of type strain Ideonella paludis KCTC 32238.</title>
        <authorList>
            <person name="Liu Y."/>
        </authorList>
    </citation>
    <scope>NUCLEOTIDE SEQUENCE [LARGE SCALE GENOMIC DNA]</scope>
    <source>
        <strain evidence="8 9">KCTC 32238</strain>
    </source>
</reference>
<dbReference type="RefSeq" id="WP_210806353.1">
    <property type="nucleotide sequence ID" value="NZ_JAGQDG010000001.1"/>
</dbReference>